<reference evidence="9 10" key="1">
    <citation type="submission" date="2016-10" db="EMBL/GenBank/DDBJ databases">
        <authorList>
            <person name="Varghese N."/>
            <person name="Submissions S."/>
        </authorList>
    </citation>
    <scope>NUCLEOTIDE SEQUENCE [LARGE SCALE GENOMIC DNA]</scope>
    <source>
        <strain evidence="9 10">CGMCC 1.3527</strain>
    </source>
</reference>
<dbReference type="PANTHER" id="PTHR30349">
    <property type="entry name" value="PHAGE INTEGRASE-RELATED"/>
    <property type="match status" value="1"/>
</dbReference>
<evidence type="ECO:0000313" key="9">
    <source>
        <dbReference type="EMBL" id="SDF89570.1"/>
    </source>
</evidence>
<evidence type="ECO:0000259" key="7">
    <source>
        <dbReference type="PROSITE" id="PS51898"/>
    </source>
</evidence>
<dbReference type="AlphaFoldDB" id="A0A1G7PW12"/>
<feature type="domain" description="Core-binding (CB)" evidence="8">
    <location>
        <begin position="1"/>
        <end position="85"/>
    </location>
</feature>
<feature type="region of interest" description="Disordered" evidence="6">
    <location>
        <begin position="95"/>
        <end position="130"/>
    </location>
</feature>
<protein>
    <submittedName>
        <fullName evidence="9">Integrase/recombinase XerD</fullName>
    </submittedName>
</protein>
<dbReference type="Gene3D" id="1.10.443.10">
    <property type="entry name" value="Intergrase catalytic core"/>
    <property type="match status" value="1"/>
</dbReference>
<dbReference type="InterPro" id="IPR011010">
    <property type="entry name" value="DNA_brk_join_enz"/>
</dbReference>
<dbReference type="CDD" id="cd00397">
    <property type="entry name" value="DNA_BRE_C"/>
    <property type="match status" value="1"/>
</dbReference>
<sequence length="329" mass="38107">MDFDEILERFKNRRSRISSETTANIYLREIRNWRQWLTEERDKGLWNAETVDLRVRMESMTDAGKAPSTITKQVSAVSKFYQDCEKMAKKYDMPDVQENPYGGLDSEDKQLLRGDTKKKEAMKESGGDEYPYLEPDKISQLVDNVPSPRLRNELIIKLLYNCGFRRGELAKTKIEHIDREDRSIFIPPRKSPESRTVAYKEDYLGFQLDQWLDYGGRDSMTYAEESEYLFPTNNSEHISGVAMNRMVRKAAKNAGLQEVIDEYVDGREIHKVTAHTLRHSFAMRAINSGIDIKTLQTLLGHEELDTTLIYLDQAKDEAKENSRAFQPLG</sequence>
<dbReference type="EMBL" id="FNBO01000010">
    <property type="protein sequence ID" value="SDF89570.1"/>
    <property type="molecule type" value="Genomic_DNA"/>
</dbReference>
<name>A0A1G7PW12_9EURY</name>
<accession>A0A1G7PW12</accession>
<dbReference type="GO" id="GO:0003677">
    <property type="term" value="F:DNA binding"/>
    <property type="evidence" value="ECO:0007669"/>
    <property type="project" value="UniProtKB-UniRule"/>
</dbReference>
<feature type="compositionally biased region" description="Basic and acidic residues" evidence="6">
    <location>
        <begin position="106"/>
        <end position="126"/>
    </location>
</feature>
<keyword evidence="10" id="KW-1185">Reference proteome</keyword>
<dbReference type="PROSITE" id="PS51898">
    <property type="entry name" value="TYR_RECOMBINASE"/>
    <property type="match status" value="1"/>
</dbReference>
<keyword evidence="4" id="KW-0233">DNA recombination</keyword>
<dbReference type="Pfam" id="PF02899">
    <property type="entry name" value="Phage_int_SAM_1"/>
    <property type="match status" value="1"/>
</dbReference>
<evidence type="ECO:0000256" key="4">
    <source>
        <dbReference type="ARBA" id="ARBA00023172"/>
    </source>
</evidence>
<proteinExistence type="inferred from homology"/>
<dbReference type="Pfam" id="PF00589">
    <property type="entry name" value="Phage_integrase"/>
    <property type="match status" value="1"/>
</dbReference>
<comment type="similarity">
    <text evidence="1">Belongs to the 'phage' integrase family.</text>
</comment>
<evidence type="ECO:0000256" key="1">
    <source>
        <dbReference type="ARBA" id="ARBA00008857"/>
    </source>
</evidence>
<dbReference type="GO" id="GO:0015074">
    <property type="term" value="P:DNA integration"/>
    <property type="evidence" value="ECO:0007669"/>
    <property type="project" value="UniProtKB-KW"/>
</dbReference>
<evidence type="ECO:0000313" key="10">
    <source>
        <dbReference type="Proteomes" id="UP000324020"/>
    </source>
</evidence>
<gene>
    <name evidence="9" type="ORF">SAMN04488067_11080</name>
</gene>
<dbReference type="InterPro" id="IPR050090">
    <property type="entry name" value="Tyrosine_recombinase_XerCD"/>
</dbReference>
<evidence type="ECO:0000256" key="3">
    <source>
        <dbReference type="ARBA" id="ARBA00023125"/>
    </source>
</evidence>
<dbReference type="PROSITE" id="PS51900">
    <property type="entry name" value="CB"/>
    <property type="match status" value="1"/>
</dbReference>
<dbReference type="Proteomes" id="UP000324020">
    <property type="component" value="Unassembled WGS sequence"/>
</dbReference>
<dbReference type="Gene3D" id="1.10.150.130">
    <property type="match status" value="1"/>
</dbReference>
<evidence type="ECO:0000256" key="2">
    <source>
        <dbReference type="ARBA" id="ARBA00022908"/>
    </source>
</evidence>
<evidence type="ECO:0000259" key="8">
    <source>
        <dbReference type="PROSITE" id="PS51900"/>
    </source>
</evidence>
<dbReference type="SUPFAM" id="SSF56349">
    <property type="entry name" value="DNA breaking-rejoining enzymes"/>
    <property type="match status" value="1"/>
</dbReference>
<dbReference type="InterPro" id="IPR013762">
    <property type="entry name" value="Integrase-like_cat_sf"/>
</dbReference>
<keyword evidence="2" id="KW-0229">DNA integration</keyword>
<dbReference type="InterPro" id="IPR002104">
    <property type="entry name" value="Integrase_catalytic"/>
</dbReference>
<dbReference type="InterPro" id="IPR010998">
    <property type="entry name" value="Integrase_recombinase_N"/>
</dbReference>
<dbReference type="InterPro" id="IPR044068">
    <property type="entry name" value="CB"/>
</dbReference>
<organism evidence="9 10">
    <name type="scientific">Halorubrum xinjiangense</name>
    <dbReference type="NCBI Taxonomy" id="261291"/>
    <lineage>
        <taxon>Archaea</taxon>
        <taxon>Methanobacteriati</taxon>
        <taxon>Methanobacteriota</taxon>
        <taxon>Stenosarchaea group</taxon>
        <taxon>Halobacteria</taxon>
        <taxon>Halobacteriales</taxon>
        <taxon>Haloferacaceae</taxon>
        <taxon>Halorubrum</taxon>
    </lineage>
</organism>
<dbReference type="GO" id="GO:0006310">
    <property type="term" value="P:DNA recombination"/>
    <property type="evidence" value="ECO:0007669"/>
    <property type="project" value="UniProtKB-KW"/>
</dbReference>
<keyword evidence="3 5" id="KW-0238">DNA-binding</keyword>
<dbReference type="PANTHER" id="PTHR30349:SF64">
    <property type="entry name" value="PROPHAGE INTEGRASE INTD-RELATED"/>
    <property type="match status" value="1"/>
</dbReference>
<evidence type="ECO:0000256" key="6">
    <source>
        <dbReference type="SAM" id="MobiDB-lite"/>
    </source>
</evidence>
<feature type="domain" description="Tyr recombinase" evidence="7">
    <location>
        <begin position="128"/>
        <end position="323"/>
    </location>
</feature>
<dbReference type="InterPro" id="IPR004107">
    <property type="entry name" value="Integrase_SAM-like_N"/>
</dbReference>
<evidence type="ECO:0000256" key="5">
    <source>
        <dbReference type="PROSITE-ProRule" id="PRU01248"/>
    </source>
</evidence>